<dbReference type="InterPro" id="IPR017900">
    <property type="entry name" value="4Fe4S_Fe_S_CS"/>
</dbReference>
<dbReference type="Gene3D" id="3.30.465.10">
    <property type="match status" value="1"/>
</dbReference>
<dbReference type="Pfam" id="PF02913">
    <property type="entry name" value="FAD-oxidase_C"/>
    <property type="match status" value="1"/>
</dbReference>
<feature type="domain" description="FAD-binding PCMH-type" evidence="8">
    <location>
        <begin position="70"/>
        <end position="293"/>
    </location>
</feature>
<evidence type="ECO:0000256" key="1">
    <source>
        <dbReference type="ARBA" id="ARBA00022630"/>
    </source>
</evidence>
<dbReference type="InterPro" id="IPR016164">
    <property type="entry name" value="FAD-linked_Oxase-like_C"/>
</dbReference>
<dbReference type="PROSITE" id="PS00198">
    <property type="entry name" value="4FE4S_FER_1"/>
    <property type="match status" value="1"/>
</dbReference>
<keyword evidence="2" id="KW-0479">Metal-binding</keyword>
<evidence type="ECO:0000259" key="7">
    <source>
        <dbReference type="PROSITE" id="PS51379"/>
    </source>
</evidence>
<keyword evidence="3" id="KW-0274">FAD</keyword>
<dbReference type="SUPFAM" id="SSF46548">
    <property type="entry name" value="alpha-helical ferredoxin"/>
    <property type="match status" value="1"/>
</dbReference>
<dbReference type="InterPro" id="IPR006094">
    <property type="entry name" value="Oxid_FAD_bind_N"/>
</dbReference>
<organism evidence="9 10">
    <name type="scientific">Tautonia plasticadhaerens</name>
    <dbReference type="NCBI Taxonomy" id="2527974"/>
    <lineage>
        <taxon>Bacteria</taxon>
        <taxon>Pseudomonadati</taxon>
        <taxon>Planctomycetota</taxon>
        <taxon>Planctomycetia</taxon>
        <taxon>Isosphaerales</taxon>
        <taxon>Isosphaeraceae</taxon>
        <taxon>Tautonia</taxon>
    </lineage>
</organism>
<evidence type="ECO:0000256" key="2">
    <source>
        <dbReference type="ARBA" id="ARBA00022723"/>
    </source>
</evidence>
<name>A0A518GYC0_9BACT</name>
<dbReference type="EMBL" id="CP036426">
    <property type="protein sequence ID" value="QDV33542.1"/>
    <property type="molecule type" value="Genomic_DNA"/>
</dbReference>
<evidence type="ECO:0000256" key="4">
    <source>
        <dbReference type="ARBA" id="ARBA00023004"/>
    </source>
</evidence>
<keyword evidence="1" id="KW-0285">Flavoprotein</keyword>
<dbReference type="GO" id="GO:0071949">
    <property type="term" value="F:FAD binding"/>
    <property type="evidence" value="ECO:0007669"/>
    <property type="project" value="InterPro"/>
</dbReference>
<dbReference type="InterPro" id="IPR036318">
    <property type="entry name" value="FAD-bd_PCMH-like_sf"/>
</dbReference>
<keyword evidence="10" id="KW-1185">Reference proteome</keyword>
<dbReference type="InterPro" id="IPR004113">
    <property type="entry name" value="FAD-bd_oxidored_4_C"/>
</dbReference>
<sequence length="1014" mass="109611">MSPGHTHLGSPGPGSSRAGDDRGDCPSPHCEAGVDETRARIIDDLRGILAGDLSFEPIRRSPYARDGSLFEVDPLGVVAPRTHEDLAALVRYAGTERIPIHARGAGTNPFGTAIGRGLVVDFGIHLRRILAIGESSVTVQPGAVLDEVNARLAPLGRRIWPDPSGSWSRTIGGMIGVGARGPRSIQYGPISESLERARVVFSNGEAGVLAPGAIPGDEPAKPDEPFDRALLRRLATLVNWHSPRMGRGSGATDEVDPLVAIRGDGRLLPHRALDGSLGALALMTEVTLRTGPVPSGQRVVIFPFSRLSEAASAIPDCLLEGPSRCELVDWRALRLAREHDPFWSNSVPARAEAALIVEFLGDDPAVPASRARSLVHRLSRNPSRLNPVIEMGRGSDCDRALGLRTKVEPRLMTMKGRARPTALVPALEAPPEAWARLIVRLQNVFKSHDVNWTLHGCVGSGEIRVRPFLDLGHPSDRDRLGPLADAIVESAIAEGGRPHRESGRGIVSPRLLGPEGGTPAASSPLKFLFDPIGGLNPGVLGNDRLDAVPRSIRAPAPPSPPGLPDPLPVIEPRLRWGELGPAERAMDCNGCGGCRSFDPALRICPSFRASRREDQSPRAMAGLIRDLANGRLDRSTWGGESIRRIADHCVHCRLCESECPSGVDVSSMMLEVKAAYAEQHGLSPSEWFMSRIETWARLAVRVPGVYNRLIASRSARVMLERLIGLSKDRSLPRAGRSPFVRLAEKVGLSEPAGDRPGPRVVYFLDFVANYFDQAVAEGVVAVLRHCGVQVYVPKLQRGSGMPALVAGDLDSAREVALANLRILGSAVREGHTVVCSEPTAALMLRSEYLKLTDDLDAELVAANTMDVGHYLQGLRSRGLLPRPQLPIHARVGYHLPCHLRALGVGIPAVDLLRQVPELEVEHIDRGCSGMAGTYGMSRGHFRPSLRAGRGLRNRLRDPDIEIASAECSACRMQMEQGNRKRSYHPISLLAMSYGLLPGQLRSLREPRDRRFALG</sequence>
<dbReference type="AlphaFoldDB" id="A0A518GYC0"/>
<evidence type="ECO:0000256" key="5">
    <source>
        <dbReference type="ARBA" id="ARBA00023014"/>
    </source>
</evidence>
<dbReference type="PANTHER" id="PTHR32479:SF19">
    <property type="entry name" value="ANAEROBIC GLYCEROL-3-PHOSPHATE DEHYDROGENASE SUBUNIT C"/>
    <property type="match status" value="1"/>
</dbReference>
<dbReference type="GO" id="GO:0046872">
    <property type="term" value="F:metal ion binding"/>
    <property type="evidence" value="ECO:0007669"/>
    <property type="project" value="UniProtKB-KW"/>
</dbReference>
<dbReference type="Gene3D" id="1.10.1060.10">
    <property type="entry name" value="Alpha-helical ferredoxin"/>
    <property type="match status" value="1"/>
</dbReference>
<dbReference type="KEGG" id="tpla:ElP_14150"/>
<dbReference type="InterPro" id="IPR016169">
    <property type="entry name" value="FAD-bd_PCMH_sub2"/>
</dbReference>
<dbReference type="Proteomes" id="UP000317835">
    <property type="component" value="Chromosome"/>
</dbReference>
<dbReference type="InterPro" id="IPR016166">
    <property type="entry name" value="FAD-bd_PCMH"/>
</dbReference>
<accession>A0A518GYC0</accession>
<gene>
    <name evidence="9" type="primary">glpC_2</name>
    <name evidence="9" type="ORF">ElP_14150</name>
</gene>
<dbReference type="InterPro" id="IPR017896">
    <property type="entry name" value="4Fe4S_Fe-S-bd"/>
</dbReference>
<keyword evidence="4" id="KW-0408">Iron</keyword>
<dbReference type="SUPFAM" id="SSF55103">
    <property type="entry name" value="FAD-linked oxidases, C-terminal domain"/>
    <property type="match status" value="1"/>
</dbReference>
<reference evidence="9 10" key="1">
    <citation type="submission" date="2019-02" db="EMBL/GenBank/DDBJ databases">
        <title>Deep-cultivation of Planctomycetes and their phenomic and genomic characterization uncovers novel biology.</title>
        <authorList>
            <person name="Wiegand S."/>
            <person name="Jogler M."/>
            <person name="Boedeker C."/>
            <person name="Pinto D."/>
            <person name="Vollmers J."/>
            <person name="Rivas-Marin E."/>
            <person name="Kohn T."/>
            <person name="Peeters S.H."/>
            <person name="Heuer A."/>
            <person name="Rast P."/>
            <person name="Oberbeckmann S."/>
            <person name="Bunk B."/>
            <person name="Jeske O."/>
            <person name="Meyerdierks A."/>
            <person name="Storesund J.E."/>
            <person name="Kallscheuer N."/>
            <person name="Luecker S."/>
            <person name="Lage O.M."/>
            <person name="Pohl T."/>
            <person name="Merkel B.J."/>
            <person name="Hornburger P."/>
            <person name="Mueller R.-W."/>
            <person name="Bruemmer F."/>
            <person name="Labrenz M."/>
            <person name="Spormann A.M."/>
            <person name="Op den Camp H."/>
            <person name="Overmann J."/>
            <person name="Amann R."/>
            <person name="Jetten M.S.M."/>
            <person name="Mascher T."/>
            <person name="Medema M.H."/>
            <person name="Devos D.P."/>
            <person name="Kaster A.-K."/>
            <person name="Ovreas L."/>
            <person name="Rohde M."/>
            <person name="Galperin M.Y."/>
            <person name="Jogler C."/>
        </authorList>
    </citation>
    <scope>NUCLEOTIDE SEQUENCE [LARGE SCALE GENOMIC DNA]</scope>
    <source>
        <strain evidence="9 10">ElP</strain>
    </source>
</reference>
<dbReference type="Pfam" id="PF01565">
    <property type="entry name" value="FAD_binding_4"/>
    <property type="match status" value="1"/>
</dbReference>
<dbReference type="InterPro" id="IPR009051">
    <property type="entry name" value="Helical_ferredxn"/>
</dbReference>
<dbReference type="GO" id="GO:0051536">
    <property type="term" value="F:iron-sulfur cluster binding"/>
    <property type="evidence" value="ECO:0007669"/>
    <property type="project" value="UniProtKB-KW"/>
</dbReference>
<keyword evidence="5" id="KW-0411">Iron-sulfur</keyword>
<dbReference type="PROSITE" id="PS51387">
    <property type="entry name" value="FAD_PCMH"/>
    <property type="match status" value="1"/>
</dbReference>
<evidence type="ECO:0000313" key="9">
    <source>
        <dbReference type="EMBL" id="QDV33542.1"/>
    </source>
</evidence>
<evidence type="ECO:0000256" key="3">
    <source>
        <dbReference type="ARBA" id="ARBA00022827"/>
    </source>
</evidence>
<dbReference type="Pfam" id="PF13183">
    <property type="entry name" value="Fer4_8"/>
    <property type="match status" value="1"/>
</dbReference>
<dbReference type="SUPFAM" id="SSF56176">
    <property type="entry name" value="FAD-binding/transporter-associated domain-like"/>
    <property type="match status" value="1"/>
</dbReference>
<dbReference type="PANTHER" id="PTHR32479">
    <property type="entry name" value="GLYCOLATE OXIDASE IRON-SULFUR SUBUNIT"/>
    <property type="match status" value="1"/>
</dbReference>
<evidence type="ECO:0000313" key="10">
    <source>
        <dbReference type="Proteomes" id="UP000317835"/>
    </source>
</evidence>
<feature type="region of interest" description="Disordered" evidence="6">
    <location>
        <begin position="1"/>
        <end position="32"/>
    </location>
</feature>
<evidence type="ECO:0000259" key="8">
    <source>
        <dbReference type="PROSITE" id="PS51387"/>
    </source>
</evidence>
<protein>
    <submittedName>
        <fullName evidence="9">Anaerobic glycerol-3-phosphate dehydrogenase subunit C</fullName>
    </submittedName>
</protein>
<proteinExistence type="predicted"/>
<dbReference type="GO" id="GO:0003824">
    <property type="term" value="F:catalytic activity"/>
    <property type="evidence" value="ECO:0007669"/>
    <property type="project" value="InterPro"/>
</dbReference>
<evidence type="ECO:0000256" key="6">
    <source>
        <dbReference type="SAM" id="MobiDB-lite"/>
    </source>
</evidence>
<dbReference type="PROSITE" id="PS51379">
    <property type="entry name" value="4FE4S_FER_2"/>
    <property type="match status" value="1"/>
</dbReference>
<feature type="domain" description="4Fe-4S ferredoxin-type" evidence="7">
    <location>
        <begin position="640"/>
        <end position="663"/>
    </location>
</feature>